<evidence type="ECO:0000313" key="7">
    <source>
        <dbReference type="EMBL" id="KAL3399999.1"/>
    </source>
</evidence>
<feature type="compositionally biased region" description="Basic and acidic residues" evidence="5">
    <location>
        <begin position="510"/>
        <end position="525"/>
    </location>
</feature>
<feature type="compositionally biased region" description="Gly residues" evidence="5">
    <location>
        <begin position="190"/>
        <end position="235"/>
    </location>
</feature>
<reference evidence="7 8" key="1">
    <citation type="journal article" date="2024" name="bioRxiv">
        <title>A reference genome for Trichogramma kaykai: A tiny desert-dwelling parasitoid wasp with competing sex-ratio distorters.</title>
        <authorList>
            <person name="Culotta J."/>
            <person name="Lindsey A.R."/>
        </authorList>
    </citation>
    <scope>NUCLEOTIDE SEQUENCE [LARGE SCALE GENOMIC DNA]</scope>
    <source>
        <strain evidence="7 8">KSX58</strain>
    </source>
</reference>
<dbReference type="PROSITE" id="PS00518">
    <property type="entry name" value="ZF_RING_1"/>
    <property type="match status" value="1"/>
</dbReference>
<dbReference type="AlphaFoldDB" id="A0ABD2X4C1"/>
<evidence type="ECO:0000256" key="1">
    <source>
        <dbReference type="ARBA" id="ARBA00022723"/>
    </source>
</evidence>
<protein>
    <recommendedName>
        <fullName evidence="6">RING-type domain-containing protein</fullName>
    </recommendedName>
</protein>
<feature type="domain" description="RING-type" evidence="6">
    <location>
        <begin position="565"/>
        <end position="597"/>
    </location>
</feature>
<keyword evidence="3" id="KW-0862">Zinc</keyword>
<dbReference type="InterPro" id="IPR013083">
    <property type="entry name" value="Znf_RING/FYVE/PHD"/>
</dbReference>
<dbReference type="GO" id="GO:0008270">
    <property type="term" value="F:zinc ion binding"/>
    <property type="evidence" value="ECO:0007669"/>
    <property type="project" value="UniProtKB-KW"/>
</dbReference>
<evidence type="ECO:0000313" key="8">
    <source>
        <dbReference type="Proteomes" id="UP001627154"/>
    </source>
</evidence>
<evidence type="ECO:0000256" key="5">
    <source>
        <dbReference type="SAM" id="MobiDB-lite"/>
    </source>
</evidence>
<accession>A0ABD2X4C1</accession>
<dbReference type="InterPro" id="IPR001841">
    <property type="entry name" value="Znf_RING"/>
</dbReference>
<dbReference type="Proteomes" id="UP001627154">
    <property type="component" value="Unassembled WGS sequence"/>
</dbReference>
<proteinExistence type="predicted"/>
<feature type="region of interest" description="Disordered" evidence="5">
    <location>
        <begin position="510"/>
        <end position="553"/>
    </location>
</feature>
<evidence type="ECO:0000259" key="6">
    <source>
        <dbReference type="PROSITE" id="PS50089"/>
    </source>
</evidence>
<feature type="region of interest" description="Disordered" evidence="5">
    <location>
        <begin position="352"/>
        <end position="373"/>
    </location>
</feature>
<feature type="compositionally biased region" description="Polar residues" evidence="5">
    <location>
        <begin position="352"/>
        <end position="362"/>
    </location>
</feature>
<keyword evidence="8" id="KW-1185">Reference proteome</keyword>
<dbReference type="InterPro" id="IPR017907">
    <property type="entry name" value="Znf_RING_CS"/>
</dbReference>
<evidence type="ECO:0000256" key="4">
    <source>
        <dbReference type="PROSITE-ProRule" id="PRU00175"/>
    </source>
</evidence>
<feature type="region of interest" description="Disordered" evidence="5">
    <location>
        <begin position="170"/>
        <end position="256"/>
    </location>
</feature>
<comment type="caution">
    <text evidence="7">The sequence shown here is derived from an EMBL/GenBank/DDBJ whole genome shotgun (WGS) entry which is preliminary data.</text>
</comment>
<dbReference type="SUPFAM" id="SSF57850">
    <property type="entry name" value="RING/U-box"/>
    <property type="match status" value="1"/>
</dbReference>
<keyword evidence="1" id="KW-0479">Metal-binding</keyword>
<keyword evidence="2 4" id="KW-0863">Zinc-finger</keyword>
<sequence>MPENLRELAERVGQYDPIKNMYIGHCEDANGGIALMFMHSDMREPLKECTALYGDGTFKRNWESSQNFLLFDTRQRCKLAFCIGAGLQICYVPTEILTRWNQPFKIENDNGDENENYEEDDTLVDELHRIGLNVFIAQDETGNEFETGSPPNQLIRLAPVQVRLQDLPDDAELNNPFAPNRSGRGRGRGSVRGGAGGARRGAGGRGGNRGAAAGRGGNRGAAAGRGGARGRGVARGTGERGARGRARGARGRAGDVILQDHQPPDAVDLAGVEAPLALNVDNVIPAAQGPPALVEELPAAIAGTAEAPPAFAAPIVAVVEEAQLAIAQPAMNAMDAVEPVLEQVIFNQREQSSNMINDVNPNGGNGREQSSEENLIRIDDSAEETENIDDLFPDTNVLNHTDSLNESGVATANGQEQTLEEDSSNDEININGDSVLNANLMDNASNINENVYSENDQHENNPIRSVDDILAEIGSENQLCLENNPGEADERPVANEIRSVRVSYFERRFGNNSQRREGEASHSAEEPSVTDNHAAVNESSADNNSVVPKKKRRRTPRSKCELLGCEAKFHVLKLNCGHRFCVPCIKNFLTRECPHCRRAIGNYLPPNLQGGERWESDEAQALDTNFYRQVQTERMDLEQRAYDLNVDVDDLINGGEIEL</sequence>
<dbReference type="EMBL" id="JBJJXI010000054">
    <property type="protein sequence ID" value="KAL3399999.1"/>
    <property type="molecule type" value="Genomic_DNA"/>
</dbReference>
<name>A0ABD2X4C1_9HYME</name>
<dbReference type="Gene3D" id="3.30.40.10">
    <property type="entry name" value="Zinc/RING finger domain, C3HC4 (zinc finger)"/>
    <property type="match status" value="1"/>
</dbReference>
<evidence type="ECO:0000256" key="2">
    <source>
        <dbReference type="ARBA" id="ARBA00022771"/>
    </source>
</evidence>
<evidence type="ECO:0000256" key="3">
    <source>
        <dbReference type="ARBA" id="ARBA00022833"/>
    </source>
</evidence>
<organism evidence="7 8">
    <name type="scientific">Trichogramma kaykai</name>
    <dbReference type="NCBI Taxonomy" id="54128"/>
    <lineage>
        <taxon>Eukaryota</taxon>
        <taxon>Metazoa</taxon>
        <taxon>Ecdysozoa</taxon>
        <taxon>Arthropoda</taxon>
        <taxon>Hexapoda</taxon>
        <taxon>Insecta</taxon>
        <taxon>Pterygota</taxon>
        <taxon>Neoptera</taxon>
        <taxon>Endopterygota</taxon>
        <taxon>Hymenoptera</taxon>
        <taxon>Apocrita</taxon>
        <taxon>Proctotrupomorpha</taxon>
        <taxon>Chalcidoidea</taxon>
        <taxon>Trichogrammatidae</taxon>
        <taxon>Trichogramma</taxon>
    </lineage>
</organism>
<gene>
    <name evidence="7" type="ORF">TKK_006620</name>
</gene>
<dbReference type="PROSITE" id="PS50089">
    <property type="entry name" value="ZF_RING_2"/>
    <property type="match status" value="1"/>
</dbReference>